<accession>A0ACC2I3T4</accession>
<name>A0ACC2I3T4_9PLEO</name>
<comment type="caution">
    <text evidence="1">The sequence shown here is derived from an EMBL/GenBank/DDBJ whole genome shotgun (WGS) entry which is preliminary data.</text>
</comment>
<proteinExistence type="predicted"/>
<gene>
    <name evidence="1" type="ORF">OPT61_g7057</name>
</gene>
<organism evidence="1 2">
    <name type="scientific">Boeremia exigua</name>
    <dbReference type="NCBI Taxonomy" id="749465"/>
    <lineage>
        <taxon>Eukaryota</taxon>
        <taxon>Fungi</taxon>
        <taxon>Dikarya</taxon>
        <taxon>Ascomycota</taxon>
        <taxon>Pezizomycotina</taxon>
        <taxon>Dothideomycetes</taxon>
        <taxon>Pleosporomycetidae</taxon>
        <taxon>Pleosporales</taxon>
        <taxon>Pleosporineae</taxon>
        <taxon>Didymellaceae</taxon>
        <taxon>Boeremia</taxon>
    </lineage>
</organism>
<dbReference type="EMBL" id="JAPHNI010000548">
    <property type="protein sequence ID" value="KAJ8109984.1"/>
    <property type="molecule type" value="Genomic_DNA"/>
</dbReference>
<protein>
    <submittedName>
        <fullName evidence="1">Uncharacterized protein</fullName>
    </submittedName>
</protein>
<reference evidence="1" key="1">
    <citation type="submission" date="2022-11" db="EMBL/GenBank/DDBJ databases">
        <title>Genome Sequence of Boeremia exigua.</title>
        <authorList>
            <person name="Buettner E."/>
        </authorList>
    </citation>
    <scope>NUCLEOTIDE SEQUENCE</scope>
    <source>
        <strain evidence="1">CU02</strain>
    </source>
</reference>
<keyword evidence="2" id="KW-1185">Reference proteome</keyword>
<evidence type="ECO:0000313" key="2">
    <source>
        <dbReference type="Proteomes" id="UP001153331"/>
    </source>
</evidence>
<sequence>MWVLDWCKYSALFLSQEHGRAKPTAINAPHLYSTARAVLSNCTLQPHKAKQRITQSSQIQQTADRSYSLGSPGLARPGKQARQTPLPRARQCRQDDATAHAQERPRRRAATHTTPDLGRALDRQRKVHYIRPGRARAGPASVARLLYASPRAGSASVLTPRAVPEVSGIVFLVDAKDHERLAESKAELDALLAMEELKSTPFVILGNKIDHPDAVSEDQLRSVLGLYQTTGKGKVPLEGIRPIEVFMCSVVMRQGYGEGIRWLSQYV</sequence>
<evidence type="ECO:0000313" key="1">
    <source>
        <dbReference type="EMBL" id="KAJ8109984.1"/>
    </source>
</evidence>
<dbReference type="Proteomes" id="UP001153331">
    <property type="component" value="Unassembled WGS sequence"/>
</dbReference>